<protein>
    <submittedName>
        <fullName evidence="1">Uncharacterized protein</fullName>
    </submittedName>
</protein>
<gene>
    <name evidence="1" type="ORF">Clacol_000884</name>
</gene>
<evidence type="ECO:0000313" key="1">
    <source>
        <dbReference type="EMBL" id="GJJ06689.1"/>
    </source>
</evidence>
<name>A0AAV4ZXB3_9AGAM</name>
<dbReference type="EMBL" id="BPWL01000001">
    <property type="protein sequence ID" value="GJJ06689.1"/>
    <property type="molecule type" value="Genomic_DNA"/>
</dbReference>
<proteinExistence type="predicted"/>
<organism evidence="1 2">
    <name type="scientific">Clathrus columnatus</name>
    <dbReference type="NCBI Taxonomy" id="1419009"/>
    <lineage>
        <taxon>Eukaryota</taxon>
        <taxon>Fungi</taxon>
        <taxon>Dikarya</taxon>
        <taxon>Basidiomycota</taxon>
        <taxon>Agaricomycotina</taxon>
        <taxon>Agaricomycetes</taxon>
        <taxon>Phallomycetidae</taxon>
        <taxon>Phallales</taxon>
        <taxon>Clathraceae</taxon>
        <taxon>Clathrus</taxon>
    </lineage>
</organism>
<dbReference type="AlphaFoldDB" id="A0AAV4ZXB3"/>
<evidence type="ECO:0000313" key="2">
    <source>
        <dbReference type="Proteomes" id="UP001050691"/>
    </source>
</evidence>
<accession>A0AAV4ZXB3</accession>
<dbReference type="Proteomes" id="UP001050691">
    <property type="component" value="Unassembled WGS sequence"/>
</dbReference>
<keyword evidence="2" id="KW-1185">Reference proteome</keyword>
<comment type="caution">
    <text evidence="1">The sequence shown here is derived from an EMBL/GenBank/DDBJ whole genome shotgun (WGS) entry which is preliminary data.</text>
</comment>
<sequence length="631" mass="71762">MSLIYPDKIFTNVPPLPRPWLKPVPAIPPQSTPSPTAGLKWKESKGLHHGPLTGLQTALHTVHKRKVKWPADESTLANLSPDEYLKALLQPTADLFNQLRSLEEVKKPLFMGSHFSLETESRGWLGTPPIVLALNAEDYLNTNGKFGPYVEYALSKASDYNPSVTSVIVTNFSRIVICFPVRHRPEVIYDRISTDKTSLALRVLATAYLYSVAPAYSIILEPPPIIEPDETLIIPEGPPTDPSKPLPRGEILFVTHKRHSDFDLPTLIRNRDRAEQFFRWQEYIQQNFSKVVAHPQDTLTGATNNIGNIFPPEDSRPIYPYDPSAIPPDTVEHLKSIQRESPLVSCGIAELFTKSKTFTIEIQNVISEGSERGFCTVYKCQLTSIDNKPVPRSTSPPLCLKLFDDRFQALRKPDPMYGEERYENVHWWFETLIVAEMSALNESFAYDKLRPVQGSVISWLYGMHQFTLPNGMILYGLLMEYIDGCKLTSDLIRNMSVDKQIKLIQNCRHASRILDVADVAQRDWHPGQLLIYKKPQTDIHHAVLIDFAITTQTWFLDEPNQLENYFGVLGIVSSAYEGGPDGMDWKFAWREFGEPDDWDPIRAFKAIYPDTESKELMVLRAREMFPYISSA</sequence>
<reference evidence="1" key="1">
    <citation type="submission" date="2021-10" db="EMBL/GenBank/DDBJ databases">
        <title>De novo Genome Assembly of Clathrus columnatus (Basidiomycota, Fungi) Using Illumina and Nanopore Sequence Data.</title>
        <authorList>
            <person name="Ogiso-Tanaka E."/>
            <person name="Itagaki H."/>
            <person name="Hosoya T."/>
            <person name="Hosaka K."/>
        </authorList>
    </citation>
    <scope>NUCLEOTIDE SEQUENCE</scope>
    <source>
        <strain evidence="1">MO-923</strain>
    </source>
</reference>